<comment type="caution">
    <text evidence="10">The sequence shown here is derived from an EMBL/GenBank/DDBJ whole genome shotgun (WGS) entry which is preliminary data.</text>
</comment>
<dbReference type="CDD" id="cd08983">
    <property type="entry name" value="GH43_Bt3655-like"/>
    <property type="match status" value="1"/>
</dbReference>
<dbReference type="PANTHER" id="PTHR43301">
    <property type="entry name" value="ARABINAN ENDO-1,5-ALPHA-L-ARABINOSIDASE"/>
    <property type="match status" value="1"/>
</dbReference>
<evidence type="ECO:0000313" key="10">
    <source>
        <dbReference type="EMBL" id="TKA33725.1"/>
    </source>
</evidence>
<evidence type="ECO:0000256" key="4">
    <source>
        <dbReference type="ARBA" id="ARBA00023295"/>
    </source>
</evidence>
<evidence type="ECO:0000313" key="11">
    <source>
        <dbReference type="Proteomes" id="UP000308549"/>
    </source>
</evidence>
<dbReference type="InterPro" id="IPR024336">
    <property type="entry name" value="tRNA_splic_suSen54_N"/>
</dbReference>
<proteinExistence type="inferred from homology"/>
<accession>A0A4U0UGU2</accession>
<feature type="active site" description="Proton acceptor" evidence="6">
    <location>
        <position position="448"/>
    </location>
</feature>
<evidence type="ECO:0000256" key="3">
    <source>
        <dbReference type="ARBA" id="ARBA00022801"/>
    </source>
</evidence>
<dbReference type="InterPro" id="IPR023296">
    <property type="entry name" value="Glyco_hydro_beta-prop_sf"/>
</dbReference>
<keyword evidence="3" id="KW-0378">Hydrolase</keyword>
<evidence type="ECO:0000256" key="8">
    <source>
        <dbReference type="SAM" id="MobiDB-lite"/>
    </source>
</evidence>
<dbReference type="SUPFAM" id="SSF75005">
    <property type="entry name" value="Arabinanase/levansucrase/invertase"/>
    <property type="match status" value="2"/>
</dbReference>
<feature type="active site" description="Proton donor" evidence="6">
    <location>
        <position position="620"/>
    </location>
</feature>
<dbReference type="GO" id="GO:0072686">
    <property type="term" value="C:mitotic spindle"/>
    <property type="evidence" value="ECO:0007669"/>
    <property type="project" value="InterPro"/>
</dbReference>
<feature type="domain" description="tRNA-splicing endonuclease subunit Sen54 N-terminal" evidence="9">
    <location>
        <begin position="798"/>
        <end position="878"/>
    </location>
</feature>
<dbReference type="InterPro" id="IPR050727">
    <property type="entry name" value="GH43_arabinanases"/>
</dbReference>
<keyword evidence="11" id="KW-1185">Reference proteome</keyword>
<feature type="site" description="Important for catalytic activity, responsible for pKa modulation of the active site Glu and correct orientation of both the proton donor and substrate" evidence="7">
    <location>
        <position position="571"/>
    </location>
</feature>
<dbReference type="InterPro" id="IPR006710">
    <property type="entry name" value="Glyco_hydro_43"/>
</dbReference>
<dbReference type="Pfam" id="PF04616">
    <property type="entry name" value="Glyco_hydro_43"/>
    <property type="match status" value="1"/>
</dbReference>
<gene>
    <name evidence="10" type="ORF">B0A50_00561</name>
</gene>
<dbReference type="GO" id="GO:0008608">
    <property type="term" value="P:attachment of spindle microtubules to kinetochore"/>
    <property type="evidence" value="ECO:0007669"/>
    <property type="project" value="InterPro"/>
</dbReference>
<dbReference type="GO" id="GO:0005975">
    <property type="term" value="P:carbohydrate metabolic process"/>
    <property type="evidence" value="ECO:0007669"/>
    <property type="project" value="InterPro"/>
</dbReference>
<dbReference type="GO" id="GO:0004553">
    <property type="term" value="F:hydrolase activity, hydrolyzing O-glycosyl compounds"/>
    <property type="evidence" value="ECO:0007669"/>
    <property type="project" value="InterPro"/>
</dbReference>
<comment type="pathway">
    <text evidence="1">Glycan metabolism; L-arabinan degradation.</text>
</comment>
<keyword evidence="4" id="KW-0326">Glycosidase</keyword>
<organism evidence="10 11">
    <name type="scientific">Salinomyces thailandicus</name>
    <dbReference type="NCBI Taxonomy" id="706561"/>
    <lineage>
        <taxon>Eukaryota</taxon>
        <taxon>Fungi</taxon>
        <taxon>Dikarya</taxon>
        <taxon>Ascomycota</taxon>
        <taxon>Pezizomycotina</taxon>
        <taxon>Dothideomycetes</taxon>
        <taxon>Dothideomycetidae</taxon>
        <taxon>Mycosphaerellales</taxon>
        <taxon>Teratosphaeriaceae</taxon>
        <taxon>Salinomyces</taxon>
    </lineage>
</organism>
<feature type="region of interest" description="Disordered" evidence="8">
    <location>
        <begin position="1126"/>
        <end position="1148"/>
    </location>
</feature>
<dbReference type="Pfam" id="PF08656">
    <property type="entry name" value="DASH_Dad3"/>
    <property type="match status" value="1"/>
</dbReference>
<sequence length="1148" mass="126750">MEGSLDSRRPATGGGGDRDYNNDPDPPADLSSLEQEVLDEYATLAGNLDNLSALLAELAADPSAEILDALRGLERKTATVFTLLKATFAKSTNQLNILRGLDALSEHERDRETEYEGYMFAYFTGSTVKGEQIYFAASNGNDALDWQELNDGNPVLTSTKGSTGLRDPFILRSHDGSTFYILATDLSIGGGTSWDAAVRNGSRYLEIWESSDLVHWGEQRHVLVSPATAGMTWAPEAHWDAEIGAYAVYWASNLYLENDTEHTGTSYERMLYATTTDFVTFSEARVWQDAGAARIDSTVLKADGVFYRFTKDEGAVTGCADIIQERSEALLAPLGEWEVVTSCIGAKAGTAAVEGPTAFKSNPGDVNGEKFYLFVDEYVDRGYIPLETVDIADPNWQVSASYKLPTSPRHGTVLPITAAELRTFTHAYSTNLQESANSTTLIPGYYADPNLVVFGCEYYIYPTTDGTPGWGGKNFYVWKSSNLAKWTRSTEPILTLNGSAGNVPWATGNAWAPTIIEKEGTYYFYFSGQNPTYDEKSIGVATAPSPEGPFTAQPDAMITNQGSVTTNQVIDPAAFRDPISGKHYLYWGNGVPLAAELTDNMTALRPDTTVVLTGLTNFNEGSFVVYRAPYYHFTYSIGDTRSVDYRVGYATATQPMGPWTYRGVVLQKVDEEGLLATGHDSVVRVPGTDDWVMAYHRFAIPGGNGTKREVRIDRVEFDEEGLMVPVVPTLGDADEDVIPQSGPLAEEIDLSEETQDFRFLAAVGHEGAKLPKRGEKDFEPHATALQSNTLDASRQAMHNALSFQRVHQPKGYTLATYHPESNMAYSYSPKGVLFTKMGHVRAAKDDPLGNDEYRGRRIWLLPEEVLFLLERGAIDVRWPPSEDDEDSRGLPMSLQGAYAVFIEDETIHAGALTFERFSVYSGLKRMGYTVHRAPTWAGVGPPLSRDCYAPRQTRQAGLFSFAEWWKVLFTSQLKKSTNDVADAQLVPPGLYRNYGDIYRRLALVDWHDPTTNYQPPDSHIASTDEDFRVTYHIWKPGSKTYKKTDPGSPDFRVAVVNGRGTTVPALEQMSALMETMPYDPPRADAQLYQKLRWGYKSVILAIVDQGVVSYLRIADAAFGREKLYERKGAGPGGKRGGFRGGRGRGRGR</sequence>
<evidence type="ECO:0000256" key="2">
    <source>
        <dbReference type="ARBA" id="ARBA00009865"/>
    </source>
</evidence>
<dbReference type="Pfam" id="PF12928">
    <property type="entry name" value="tRNA_int_end_N2"/>
    <property type="match status" value="1"/>
</dbReference>
<comment type="similarity">
    <text evidence="2">Belongs to the glycosyl hydrolase 43 family.</text>
</comment>
<dbReference type="PANTHER" id="PTHR43301:SF3">
    <property type="entry name" value="ARABINAN ENDO-1,5-ALPHA-L-ARABINOSIDASE A-RELATED"/>
    <property type="match status" value="1"/>
</dbReference>
<protein>
    <recommendedName>
        <fullName evidence="5">Endo-1,5-alpha-L-arabinanase A</fullName>
    </recommendedName>
</protein>
<name>A0A4U0UGU2_9PEZI</name>
<dbReference type="CDD" id="cd18828">
    <property type="entry name" value="GH43_BT3675-like"/>
    <property type="match status" value="1"/>
</dbReference>
<evidence type="ECO:0000256" key="7">
    <source>
        <dbReference type="PIRSR" id="PIRSR606710-2"/>
    </source>
</evidence>
<dbReference type="AlphaFoldDB" id="A0A4U0UGU2"/>
<dbReference type="InterPro" id="IPR013965">
    <property type="entry name" value="DASH_Dad3"/>
</dbReference>
<reference evidence="10 11" key="1">
    <citation type="submission" date="2017-03" db="EMBL/GenBank/DDBJ databases">
        <title>Genomes of endolithic fungi from Antarctica.</title>
        <authorList>
            <person name="Coleine C."/>
            <person name="Masonjones S."/>
            <person name="Stajich J.E."/>
        </authorList>
    </citation>
    <scope>NUCLEOTIDE SEQUENCE [LARGE SCALE GENOMIC DNA]</scope>
    <source>
        <strain evidence="10 11">CCFEE 6315</strain>
    </source>
</reference>
<evidence type="ECO:0000256" key="1">
    <source>
        <dbReference type="ARBA" id="ARBA00004834"/>
    </source>
</evidence>
<dbReference type="Gene3D" id="2.115.10.20">
    <property type="entry name" value="Glycosyl hydrolase domain, family 43"/>
    <property type="match status" value="2"/>
</dbReference>
<evidence type="ECO:0000256" key="5">
    <source>
        <dbReference type="ARBA" id="ARBA00042202"/>
    </source>
</evidence>
<evidence type="ECO:0000259" key="9">
    <source>
        <dbReference type="Pfam" id="PF12928"/>
    </source>
</evidence>
<dbReference type="Proteomes" id="UP000308549">
    <property type="component" value="Unassembled WGS sequence"/>
</dbReference>
<feature type="compositionally biased region" description="Gly residues" evidence="8">
    <location>
        <begin position="1129"/>
        <end position="1140"/>
    </location>
</feature>
<evidence type="ECO:0000256" key="6">
    <source>
        <dbReference type="PIRSR" id="PIRSR606710-1"/>
    </source>
</evidence>
<feature type="region of interest" description="Disordered" evidence="8">
    <location>
        <begin position="1"/>
        <end position="32"/>
    </location>
</feature>
<dbReference type="EMBL" id="NAJL01000002">
    <property type="protein sequence ID" value="TKA33725.1"/>
    <property type="molecule type" value="Genomic_DNA"/>
</dbReference>
<dbReference type="GO" id="GO:0042729">
    <property type="term" value="C:DASH complex"/>
    <property type="evidence" value="ECO:0007669"/>
    <property type="project" value="InterPro"/>
</dbReference>
<dbReference type="OrthoDB" id="19657at2759"/>